<dbReference type="InterPro" id="IPR013096">
    <property type="entry name" value="Cupin_2"/>
</dbReference>
<keyword evidence="4" id="KW-1185">Reference proteome</keyword>
<reference evidence="2 5" key="3">
    <citation type="submission" date="2019-07" db="EMBL/GenBank/DDBJ databases">
        <title>Complete Genome Sequence of Leptotrichia wadei Strain JMUB3933.</title>
        <authorList>
            <person name="Watanabe S."/>
            <person name="Cui L."/>
        </authorList>
    </citation>
    <scope>NUCLEOTIDE SEQUENCE [LARGE SCALE GENOMIC DNA]</scope>
    <source>
        <strain evidence="2 5">JMUB3933</strain>
    </source>
</reference>
<evidence type="ECO:0000313" key="3">
    <source>
        <dbReference type="EMBL" id="KXB60732.1"/>
    </source>
</evidence>
<sequence length="224" mass="25044">MVKIEMAKPINFNELITSKEAEVVSMRILNQPNSYISLFSLAKDEEITAEAMLGNRYYYCFNGNGEIFIESNKKIISSGDFLEITANHNYSIEARDNLKLIEIGEKIGDKNMENKTLKMLESANAFNLAEVVEYQEGKIVSKNLVAKPNLVMTIMSFWKGESLDPHKAPGDALVTVLDGEGKYYVDGKPFVVKKGESAVLPANIPHAVEAETENFKMLLILVKE</sequence>
<dbReference type="CDD" id="cd06983">
    <property type="entry name" value="cupin_dsy2733"/>
    <property type="match status" value="1"/>
</dbReference>
<dbReference type="RefSeq" id="WP_082719417.1">
    <property type="nucleotide sequence ID" value="NZ_AP019834.1"/>
</dbReference>
<dbReference type="Gene3D" id="2.60.120.10">
    <property type="entry name" value="Jelly Rolls"/>
    <property type="match status" value="2"/>
</dbReference>
<dbReference type="InterPro" id="IPR014710">
    <property type="entry name" value="RmlC-like_jellyroll"/>
</dbReference>
<evidence type="ECO:0000259" key="1">
    <source>
        <dbReference type="Pfam" id="PF07883"/>
    </source>
</evidence>
<organism evidence="3 4">
    <name type="scientific">Leptotrichia wadei</name>
    <dbReference type="NCBI Taxonomy" id="157687"/>
    <lineage>
        <taxon>Bacteria</taxon>
        <taxon>Fusobacteriati</taxon>
        <taxon>Fusobacteriota</taxon>
        <taxon>Fusobacteriia</taxon>
        <taxon>Fusobacteriales</taxon>
        <taxon>Leptotrichiaceae</taxon>
        <taxon>Leptotrichia</taxon>
    </lineage>
</organism>
<dbReference type="Proteomes" id="UP000321397">
    <property type="component" value="Chromosome"/>
</dbReference>
<dbReference type="CDD" id="cd02230">
    <property type="entry name" value="cupin_HP0902-like"/>
    <property type="match status" value="1"/>
</dbReference>
<name>A0A133ZZ63_9FUSO</name>
<evidence type="ECO:0000313" key="4">
    <source>
        <dbReference type="Proteomes" id="UP000070483"/>
    </source>
</evidence>
<dbReference type="OrthoDB" id="9793184at2"/>
<evidence type="ECO:0000313" key="2">
    <source>
        <dbReference type="EMBL" id="BBM46645.1"/>
    </source>
</evidence>
<dbReference type="EMBL" id="AP019834">
    <property type="protein sequence ID" value="BBM46645.1"/>
    <property type="molecule type" value="Genomic_DNA"/>
</dbReference>
<dbReference type="SUPFAM" id="SSF51182">
    <property type="entry name" value="RmlC-like cupins"/>
    <property type="match status" value="2"/>
</dbReference>
<dbReference type="PANTHER" id="PTHR37694:SF1">
    <property type="entry name" value="SLR8022 PROTEIN"/>
    <property type="match status" value="1"/>
</dbReference>
<dbReference type="Pfam" id="PF07883">
    <property type="entry name" value="Cupin_2"/>
    <property type="match status" value="1"/>
</dbReference>
<reference evidence="3" key="1">
    <citation type="submission" date="2016-01" db="EMBL/GenBank/DDBJ databases">
        <authorList>
            <person name="Oliw E.H."/>
        </authorList>
    </citation>
    <scope>NUCLEOTIDE SEQUENCE [LARGE SCALE GENOMIC DNA]</scope>
    <source>
        <strain evidence="3">KA00185</strain>
    </source>
</reference>
<reference evidence="4" key="2">
    <citation type="submission" date="2016-01" db="EMBL/GenBank/DDBJ databases">
        <authorList>
            <person name="Mitreva M."/>
            <person name="Pepin K.H."/>
            <person name="Mihindukulasuriya K.A."/>
            <person name="Fulton R."/>
            <person name="Fronick C."/>
            <person name="O'Laughlin M."/>
            <person name="Miner T."/>
            <person name="Herter B."/>
            <person name="Rosa B.A."/>
            <person name="Cordes M."/>
            <person name="Tomlinson C."/>
            <person name="Wollam A."/>
            <person name="Palsikar V.B."/>
            <person name="Mardis E.R."/>
            <person name="Wilson R.K."/>
        </authorList>
    </citation>
    <scope>NUCLEOTIDE SEQUENCE [LARGE SCALE GENOMIC DNA]</scope>
    <source>
        <strain evidence="4">KA00185</strain>
    </source>
</reference>
<feature type="domain" description="Cupin type-2" evidence="1">
    <location>
        <begin position="154"/>
        <end position="220"/>
    </location>
</feature>
<dbReference type="STRING" id="157687.HMPREF3180_01991"/>
<evidence type="ECO:0000313" key="5">
    <source>
        <dbReference type="Proteomes" id="UP000321397"/>
    </source>
</evidence>
<accession>A0A133ZZ63</accession>
<dbReference type="PATRIC" id="fig|157687.3.peg.1990"/>
<dbReference type="EMBL" id="LSDD01000150">
    <property type="protein sequence ID" value="KXB60732.1"/>
    <property type="molecule type" value="Genomic_DNA"/>
</dbReference>
<protein>
    <submittedName>
        <fullName evidence="2 3">Cupin</fullName>
    </submittedName>
</protein>
<dbReference type="PANTHER" id="PTHR37694">
    <property type="entry name" value="SLR8022 PROTEIN"/>
    <property type="match status" value="1"/>
</dbReference>
<proteinExistence type="predicted"/>
<dbReference type="Proteomes" id="UP000070483">
    <property type="component" value="Unassembled WGS sequence"/>
</dbReference>
<gene>
    <name evidence="3" type="ORF">HMPREF3180_01991</name>
    <name evidence="2" type="ORF">JMUB3933_0120</name>
</gene>
<dbReference type="InterPro" id="IPR011051">
    <property type="entry name" value="RmlC_Cupin_sf"/>
</dbReference>
<dbReference type="AlphaFoldDB" id="A0A133ZZ63"/>